<feature type="region of interest" description="Disordered" evidence="1">
    <location>
        <begin position="1"/>
        <end position="30"/>
    </location>
</feature>
<feature type="region of interest" description="Disordered" evidence="1">
    <location>
        <begin position="65"/>
        <end position="126"/>
    </location>
</feature>
<keyword evidence="3" id="KW-1185">Reference proteome</keyword>
<dbReference type="EMBL" id="KB030661">
    <property type="protein sequence ID" value="ELK12324.1"/>
    <property type="molecule type" value="Genomic_DNA"/>
</dbReference>
<name>L5KKZ7_PTEAL</name>
<reference evidence="3" key="1">
    <citation type="journal article" date="2013" name="Science">
        <title>Comparative analysis of bat genomes provides insight into the evolution of flight and immunity.</title>
        <authorList>
            <person name="Zhang G."/>
            <person name="Cowled C."/>
            <person name="Shi Z."/>
            <person name="Huang Z."/>
            <person name="Bishop-Lilly K.A."/>
            <person name="Fang X."/>
            <person name="Wynne J.W."/>
            <person name="Xiong Z."/>
            <person name="Baker M.L."/>
            <person name="Zhao W."/>
            <person name="Tachedjian M."/>
            <person name="Zhu Y."/>
            <person name="Zhou P."/>
            <person name="Jiang X."/>
            <person name="Ng J."/>
            <person name="Yang L."/>
            <person name="Wu L."/>
            <person name="Xiao J."/>
            <person name="Feng Y."/>
            <person name="Chen Y."/>
            <person name="Sun X."/>
            <person name="Zhang Y."/>
            <person name="Marsh G.A."/>
            <person name="Crameri G."/>
            <person name="Broder C.C."/>
            <person name="Frey K.G."/>
            <person name="Wang L.F."/>
            <person name="Wang J."/>
        </authorList>
    </citation>
    <scope>NUCLEOTIDE SEQUENCE [LARGE SCALE GENOMIC DNA]</scope>
</reference>
<dbReference type="Proteomes" id="UP000010552">
    <property type="component" value="Unassembled WGS sequence"/>
</dbReference>
<sequence>MQTLANWTPASASADDSKSARDSRQTSEWKRTPYTRALLLREALVNEGRSALLLPWRKHDSHTQIRGPIKLLPKSSHPRPVQRIASSMEKTRHTQIRGPTKLLPKSSHPRPVRTDRQTPADGTPASVLCVLSTSA</sequence>
<accession>L5KKZ7</accession>
<evidence type="ECO:0000313" key="3">
    <source>
        <dbReference type="Proteomes" id="UP000010552"/>
    </source>
</evidence>
<dbReference type="InParanoid" id="L5KKZ7"/>
<evidence type="ECO:0000256" key="1">
    <source>
        <dbReference type="SAM" id="MobiDB-lite"/>
    </source>
</evidence>
<feature type="compositionally biased region" description="Basic and acidic residues" evidence="1">
    <location>
        <begin position="15"/>
        <end position="30"/>
    </location>
</feature>
<proteinExistence type="predicted"/>
<organism evidence="2 3">
    <name type="scientific">Pteropus alecto</name>
    <name type="common">Black flying fox</name>
    <dbReference type="NCBI Taxonomy" id="9402"/>
    <lineage>
        <taxon>Eukaryota</taxon>
        <taxon>Metazoa</taxon>
        <taxon>Chordata</taxon>
        <taxon>Craniata</taxon>
        <taxon>Vertebrata</taxon>
        <taxon>Euteleostomi</taxon>
        <taxon>Mammalia</taxon>
        <taxon>Eutheria</taxon>
        <taxon>Laurasiatheria</taxon>
        <taxon>Chiroptera</taxon>
        <taxon>Yinpterochiroptera</taxon>
        <taxon>Pteropodoidea</taxon>
        <taxon>Pteropodidae</taxon>
        <taxon>Pteropodinae</taxon>
        <taxon>Pteropus</taxon>
    </lineage>
</organism>
<gene>
    <name evidence="2" type="ORF">PAL_GLEAN10014669</name>
</gene>
<evidence type="ECO:0000313" key="2">
    <source>
        <dbReference type="EMBL" id="ELK12324.1"/>
    </source>
</evidence>
<protein>
    <submittedName>
        <fullName evidence="2">Uncharacterized protein</fullName>
    </submittedName>
</protein>
<dbReference type="AlphaFoldDB" id="L5KKZ7"/>